<dbReference type="PANTHER" id="PTHR34660">
    <property type="entry name" value="MYB-LIKE PROTEIN X"/>
    <property type="match status" value="1"/>
</dbReference>
<dbReference type="AlphaFoldDB" id="A0A0A9HUX0"/>
<reference evidence="1" key="1">
    <citation type="submission" date="2014-09" db="EMBL/GenBank/DDBJ databases">
        <authorList>
            <person name="Magalhaes I.L.F."/>
            <person name="Oliveira U."/>
            <person name="Santos F.R."/>
            <person name="Vidigal T.H.D.A."/>
            <person name="Brescovit A.D."/>
            <person name="Santos A.J."/>
        </authorList>
    </citation>
    <scope>NUCLEOTIDE SEQUENCE</scope>
    <source>
        <tissue evidence="1">Shoot tissue taken approximately 20 cm above the soil surface</tissue>
    </source>
</reference>
<reference evidence="1" key="2">
    <citation type="journal article" date="2015" name="Data Brief">
        <title>Shoot transcriptome of the giant reed, Arundo donax.</title>
        <authorList>
            <person name="Barrero R.A."/>
            <person name="Guerrero F.D."/>
            <person name="Moolhuijzen P."/>
            <person name="Goolsby J.A."/>
            <person name="Tidwell J."/>
            <person name="Bellgard S.E."/>
            <person name="Bellgard M.I."/>
        </authorList>
    </citation>
    <scope>NUCLEOTIDE SEQUENCE</scope>
    <source>
        <tissue evidence="1">Shoot tissue taken approximately 20 cm above the soil surface</tissue>
    </source>
</reference>
<organism evidence="1">
    <name type="scientific">Arundo donax</name>
    <name type="common">Giant reed</name>
    <name type="synonym">Donax arundinaceus</name>
    <dbReference type="NCBI Taxonomy" id="35708"/>
    <lineage>
        <taxon>Eukaryota</taxon>
        <taxon>Viridiplantae</taxon>
        <taxon>Streptophyta</taxon>
        <taxon>Embryophyta</taxon>
        <taxon>Tracheophyta</taxon>
        <taxon>Spermatophyta</taxon>
        <taxon>Magnoliopsida</taxon>
        <taxon>Liliopsida</taxon>
        <taxon>Poales</taxon>
        <taxon>Poaceae</taxon>
        <taxon>PACMAD clade</taxon>
        <taxon>Arundinoideae</taxon>
        <taxon>Arundineae</taxon>
        <taxon>Arundo</taxon>
    </lineage>
</organism>
<sequence length="165" mass="18372">MLIVLHMNTVCTSKLPRMSPTNLACANGEISQYSLGIAPYSFTELVGTHTCEVDWLKPQDSRYNNGVTGCHYSEERVASVSTSGYDSNKGYLKPLHPDTKYQSQVHSIGAVDDFPEYIDQDWLFPEDPVERKTPSFEAAESHQVWSDAQTIGTVDIIALPYVVPL</sequence>
<accession>A0A0A9HUX0</accession>
<dbReference type="PANTHER" id="PTHR34660:SF25">
    <property type="match status" value="1"/>
</dbReference>
<evidence type="ECO:0000313" key="1">
    <source>
        <dbReference type="EMBL" id="JAE39594.1"/>
    </source>
</evidence>
<protein>
    <submittedName>
        <fullName evidence="1">Uncharacterized protein</fullName>
    </submittedName>
</protein>
<dbReference type="EMBL" id="GBRH01158302">
    <property type="protein sequence ID" value="JAE39594.1"/>
    <property type="molecule type" value="Transcribed_RNA"/>
</dbReference>
<proteinExistence type="predicted"/>
<name>A0A0A9HUX0_ARUDO</name>